<keyword evidence="1" id="KW-1185">Reference proteome</keyword>
<reference evidence="1" key="1">
    <citation type="journal article" date="2014" name="Nat. Commun.">
        <title>The emerging biofuel crop Camelina sativa retains a highly undifferentiated hexaploid genome structure.</title>
        <authorList>
            <person name="Kagale S."/>
            <person name="Koh C."/>
            <person name="Nixon J."/>
            <person name="Bollina V."/>
            <person name="Clarke W.E."/>
            <person name="Tuteja R."/>
            <person name="Spillane C."/>
            <person name="Robinson S.J."/>
            <person name="Links M.G."/>
            <person name="Clarke C."/>
            <person name="Higgins E.E."/>
            <person name="Huebert T."/>
            <person name="Sharpe A.G."/>
            <person name="Parkin I.A."/>
        </authorList>
    </citation>
    <scope>NUCLEOTIDE SEQUENCE [LARGE SCALE GENOMIC DNA]</scope>
    <source>
        <strain evidence="1">cv. DH55</strain>
    </source>
</reference>
<organism evidence="1 2">
    <name type="scientific">Camelina sativa</name>
    <name type="common">False flax</name>
    <name type="synonym">Myagrum sativum</name>
    <dbReference type="NCBI Taxonomy" id="90675"/>
    <lineage>
        <taxon>Eukaryota</taxon>
        <taxon>Viridiplantae</taxon>
        <taxon>Streptophyta</taxon>
        <taxon>Embryophyta</taxon>
        <taxon>Tracheophyta</taxon>
        <taxon>Spermatophyta</taxon>
        <taxon>Magnoliopsida</taxon>
        <taxon>eudicotyledons</taxon>
        <taxon>Gunneridae</taxon>
        <taxon>Pentapetalae</taxon>
        <taxon>rosids</taxon>
        <taxon>malvids</taxon>
        <taxon>Brassicales</taxon>
        <taxon>Brassicaceae</taxon>
        <taxon>Camelineae</taxon>
        <taxon>Camelina</taxon>
    </lineage>
</organism>
<dbReference type="RefSeq" id="XP_010462920.1">
    <property type="nucleotide sequence ID" value="XM_010464618.2"/>
</dbReference>
<protein>
    <submittedName>
        <fullName evidence="2">Uncharacterized protein At4g17700</fullName>
    </submittedName>
</protein>
<name>A0ABM0VY69_CAMSA</name>
<evidence type="ECO:0000313" key="1">
    <source>
        <dbReference type="Proteomes" id="UP000694864"/>
    </source>
</evidence>
<dbReference type="PANTHER" id="PTHR31260:SF39">
    <property type="entry name" value="BNAA09G28770D PROTEIN"/>
    <property type="match status" value="1"/>
</dbReference>
<dbReference type="PANTHER" id="PTHR31260">
    <property type="entry name" value="CYSTATIN/MONELLIN SUPERFAMILY PROTEIN"/>
    <property type="match status" value="1"/>
</dbReference>
<dbReference type="InterPro" id="IPR006462">
    <property type="entry name" value="MS5"/>
</dbReference>
<evidence type="ECO:0000313" key="2">
    <source>
        <dbReference type="RefSeq" id="XP_010462920.1"/>
    </source>
</evidence>
<gene>
    <name evidence="2" type="primary">LOC104743552</name>
</gene>
<dbReference type="Proteomes" id="UP000694864">
    <property type="component" value="Chromosome 14"/>
</dbReference>
<reference evidence="2" key="2">
    <citation type="submission" date="2025-08" db="UniProtKB">
        <authorList>
            <consortium name="RefSeq"/>
        </authorList>
    </citation>
    <scope>IDENTIFICATION</scope>
    <source>
        <tissue evidence="2">Leaf</tissue>
    </source>
</reference>
<sequence>MMAVPEDKETMVAVTEEREKTKRRKNYRVKKESQCSIFRRRGPIRFGLEIICNEYSEPCTRLVTLYARLGLHRYNLLQGKNLQLSSVMKYNQSTHSSACPYDITLEAMNDLALLPFQTTVYETSYGKFAVWCSFARPLGETKRLSSSSSYKNFFLMDTMPEWPPEDPFEHSDRYYVVSS</sequence>
<proteinExistence type="predicted"/>
<accession>A0ABM0VY69</accession>
<dbReference type="GeneID" id="104743552"/>